<dbReference type="EMBL" id="LLYZ01000020">
    <property type="protein sequence ID" value="KQK24652.1"/>
    <property type="molecule type" value="Genomic_DNA"/>
</dbReference>
<dbReference type="AlphaFoldDB" id="A0A0Q3KKE8"/>
<dbReference type="STRING" id="452084.AR438_15835"/>
<name>A0A0Q3KKE8_9FLAO</name>
<reference evidence="1 2" key="1">
    <citation type="submission" date="2015-10" db="EMBL/GenBank/DDBJ databases">
        <title>Chryseobacterium aquaticum genome.</title>
        <authorList>
            <person name="Newman J.D."/>
            <person name="Ferguson M.B."/>
            <person name="Miller J.R."/>
        </authorList>
    </citation>
    <scope>NUCLEOTIDE SEQUENCE [LARGE SCALE GENOMIC DNA]</scope>
    <source>
        <strain evidence="1 2">KCTC 12483</strain>
    </source>
</reference>
<proteinExistence type="predicted"/>
<dbReference type="RefSeq" id="WP_056017130.1">
    <property type="nucleotide sequence ID" value="NZ_LLYZ01000020.1"/>
</dbReference>
<accession>A0A0Q3KKE8</accession>
<dbReference type="PROSITE" id="PS51257">
    <property type="entry name" value="PROKAR_LIPOPROTEIN"/>
    <property type="match status" value="1"/>
</dbReference>
<protein>
    <submittedName>
        <fullName evidence="1">Uncharacterized protein</fullName>
    </submittedName>
</protein>
<evidence type="ECO:0000313" key="1">
    <source>
        <dbReference type="EMBL" id="KQK24652.1"/>
    </source>
</evidence>
<comment type="caution">
    <text evidence="1">The sequence shown here is derived from an EMBL/GenBank/DDBJ whole genome shotgun (WGS) entry which is preliminary data.</text>
</comment>
<evidence type="ECO:0000313" key="2">
    <source>
        <dbReference type="Proteomes" id="UP000051682"/>
    </source>
</evidence>
<gene>
    <name evidence="1" type="ORF">AR438_15835</name>
</gene>
<keyword evidence="2" id="KW-1185">Reference proteome</keyword>
<dbReference type="Proteomes" id="UP000051682">
    <property type="component" value="Unassembled WGS sequence"/>
</dbReference>
<dbReference type="OrthoDB" id="766447at2"/>
<sequence>MLKKYPLFLFFSLLIIFSCDNKEKQEQLAERETKLLEKEKLFSQKESEYQALLKMRDSIFAKKDTVKISIWPKEVAGLWSGKVICTESTCSDYVVGDQRIDNWEFGSDSIQPSVKIINNNNLVRLYTGKFENNEIQLNYKTDSTSKKNVEMSVLLNEISADKIKGTRTVTVDNKCTARFSVELVRSAK</sequence>
<organism evidence="1 2">
    <name type="scientific">Chryseobacterium aquaticum</name>
    <dbReference type="NCBI Taxonomy" id="452084"/>
    <lineage>
        <taxon>Bacteria</taxon>
        <taxon>Pseudomonadati</taxon>
        <taxon>Bacteroidota</taxon>
        <taxon>Flavobacteriia</taxon>
        <taxon>Flavobacteriales</taxon>
        <taxon>Weeksellaceae</taxon>
        <taxon>Chryseobacterium group</taxon>
        <taxon>Chryseobacterium</taxon>
    </lineage>
</organism>